<dbReference type="GO" id="GO:0042834">
    <property type="term" value="F:peptidoglycan binding"/>
    <property type="evidence" value="ECO:0007669"/>
    <property type="project" value="InterPro"/>
</dbReference>
<dbReference type="Gene3D" id="3.30.70.1070">
    <property type="entry name" value="Sporulation related repeat"/>
    <property type="match status" value="1"/>
</dbReference>
<organism evidence="3 4">
    <name type="scientific">Sphingomonas alpina</name>
    <dbReference type="NCBI Taxonomy" id="653931"/>
    <lineage>
        <taxon>Bacteria</taxon>
        <taxon>Pseudomonadati</taxon>
        <taxon>Pseudomonadota</taxon>
        <taxon>Alphaproteobacteria</taxon>
        <taxon>Sphingomonadales</taxon>
        <taxon>Sphingomonadaceae</taxon>
        <taxon>Sphingomonas</taxon>
    </lineage>
</organism>
<evidence type="ECO:0000259" key="2">
    <source>
        <dbReference type="PROSITE" id="PS51724"/>
    </source>
</evidence>
<gene>
    <name evidence="3" type="ORF">H3Z74_04790</name>
</gene>
<protein>
    <submittedName>
        <fullName evidence="3">SPOR domain-containing protein</fullName>
    </submittedName>
</protein>
<dbReference type="InterPro" id="IPR007730">
    <property type="entry name" value="SPOR-like_dom"/>
</dbReference>
<sequence length="241" mass="24604">MATSNEFDMRDEDRLPWLETVDEDYDDGPSMLRIVLFVALGLAIIAAAIFGYLYYQKSRDDAGNGGLINAQEGDYKVKPDDPGGLKVEGEGDSAIATSDGATSGDAKINVDALPEAPIAGTKAKADATTAGRSKAITAVPASGGALKAAPTGPAVTASAGASGGALVQLGSFPDEASANAAWAKTSKRFTYLAPLGKSVQKAEVNGRTTYRLRVNAGSAGQASSLCGKLKVAGEACYVAHD</sequence>
<evidence type="ECO:0000256" key="1">
    <source>
        <dbReference type="SAM" id="Phobius"/>
    </source>
</evidence>
<proteinExistence type="predicted"/>
<accession>A0A7H0LLI2</accession>
<reference evidence="3 4" key="1">
    <citation type="submission" date="2020-09" db="EMBL/GenBank/DDBJ databases">
        <title>Sphingomonas sp., a new species isolated from pork steak.</title>
        <authorList>
            <person name="Heidler von Heilborn D."/>
        </authorList>
    </citation>
    <scope>NUCLEOTIDE SEQUENCE [LARGE SCALE GENOMIC DNA]</scope>
    <source>
        <strain evidence="4">S8-3T</strain>
    </source>
</reference>
<dbReference type="KEGG" id="spap:H3Z74_04790"/>
<dbReference type="InterPro" id="IPR036680">
    <property type="entry name" value="SPOR-like_sf"/>
</dbReference>
<evidence type="ECO:0000313" key="4">
    <source>
        <dbReference type="Proteomes" id="UP000516148"/>
    </source>
</evidence>
<feature type="transmembrane region" description="Helical" evidence="1">
    <location>
        <begin position="34"/>
        <end position="55"/>
    </location>
</feature>
<dbReference type="PROSITE" id="PS51724">
    <property type="entry name" value="SPOR"/>
    <property type="match status" value="1"/>
</dbReference>
<evidence type="ECO:0000313" key="3">
    <source>
        <dbReference type="EMBL" id="QNQ10535.1"/>
    </source>
</evidence>
<keyword evidence="1" id="KW-0812">Transmembrane</keyword>
<name>A0A7H0LLI2_9SPHN</name>
<dbReference type="Pfam" id="PF05036">
    <property type="entry name" value="SPOR"/>
    <property type="match status" value="1"/>
</dbReference>
<dbReference type="AlphaFoldDB" id="A0A7H0LLI2"/>
<dbReference type="EMBL" id="CP061038">
    <property type="protein sequence ID" value="QNQ10535.1"/>
    <property type="molecule type" value="Genomic_DNA"/>
</dbReference>
<keyword evidence="1" id="KW-1133">Transmembrane helix</keyword>
<feature type="domain" description="SPOR" evidence="2">
    <location>
        <begin position="159"/>
        <end position="241"/>
    </location>
</feature>
<keyword evidence="4" id="KW-1185">Reference proteome</keyword>
<dbReference type="Proteomes" id="UP000516148">
    <property type="component" value="Chromosome"/>
</dbReference>
<dbReference type="RefSeq" id="WP_187762829.1">
    <property type="nucleotide sequence ID" value="NZ_CP061038.1"/>
</dbReference>
<keyword evidence="1" id="KW-0472">Membrane</keyword>